<dbReference type="Proteomes" id="UP000249324">
    <property type="component" value="Unassembled WGS sequence"/>
</dbReference>
<reference evidence="1 3" key="3">
    <citation type="journal article" date="2021" name="BMC Genomics">
        <title>Genome-resolved metagenome and metatranscriptome analyses of thermophilic composting reveal key bacterial players and their metabolic interactions.</title>
        <authorList>
            <person name="Braga L.P.P."/>
            <person name="Pereira R.V."/>
            <person name="Martins L.F."/>
            <person name="Moura L.M.S."/>
            <person name="Sanchez F.B."/>
            <person name="Patane J.S.L."/>
            <person name="da Silva A.M."/>
            <person name="Setubal J.C."/>
        </authorList>
    </citation>
    <scope>NUCLEOTIDE SEQUENCE [LARGE SCALE GENOMIC DNA]</scope>
    <source>
        <strain evidence="1">ZC4RG45</strain>
    </source>
</reference>
<dbReference type="PANTHER" id="PTHR43649:SF32">
    <property type="entry name" value="SUGAR BINDING SECRETED PROTEIN"/>
    <property type="match status" value="1"/>
</dbReference>
<name>A0A2W4JPJ5_9PSEU</name>
<evidence type="ECO:0000313" key="1">
    <source>
        <dbReference type="EMBL" id="MFO7192361.1"/>
    </source>
</evidence>
<dbReference type="SUPFAM" id="SSF53850">
    <property type="entry name" value="Periplasmic binding protein-like II"/>
    <property type="match status" value="1"/>
</dbReference>
<protein>
    <submittedName>
        <fullName evidence="1">Extracellular solute-binding protein</fullName>
    </submittedName>
    <submittedName>
        <fullName evidence="2">Sugar ABC transporter substrate-binding protein</fullName>
    </submittedName>
</protein>
<dbReference type="STRING" id="1111738.GCA_000427905_02995"/>
<reference evidence="1" key="2">
    <citation type="submission" date="2018-05" db="EMBL/GenBank/DDBJ databases">
        <authorList>
            <person name="Moura L."/>
            <person name="Setubal J.C."/>
        </authorList>
    </citation>
    <scope>NUCLEOTIDE SEQUENCE</scope>
    <source>
        <strain evidence="1">ZC4RG45</strain>
    </source>
</reference>
<sequence>MSAPLRISRLAAALLLVLVLSCGCSGESGTIRLTLATFGEFGYRELVETFERENPGITVVTRVTDFDSHHKALATALGTGRGAPDVVAIEEQYLPSMRQAADKFVDLSTFGADKLRSRWAEWKWAGGLAGDRVIGLGTDMGGLAMCYRRDLFAAAGLPTDREAVARLWPTWRAFAGVAEQFAASAPDGVHFTDSAANVFQSMVSQLDHNYFATDGSYVAGRNERLKQAFTLAGLLGARGHTAKVQPFTQEWSTAIRSGKVATVSCPSWMLALIRNAAGPHGEGRWDIATVPGGTGNRGGSYLAIPAQTKHARQAYRLAEWLTAPEQQRRSFLTTGLLPSCPEVYRDPAIRSRRDEYFSNAPVGKIYAAAADKLRPTFRGVDDAKVRPRFDAALGRIEEGALGVPEAFREAVEQGREALEGG</sequence>
<organism evidence="2">
    <name type="scientific">Thermocrispum agreste</name>
    <dbReference type="NCBI Taxonomy" id="37925"/>
    <lineage>
        <taxon>Bacteria</taxon>
        <taxon>Bacillati</taxon>
        <taxon>Actinomycetota</taxon>
        <taxon>Actinomycetes</taxon>
        <taxon>Pseudonocardiales</taxon>
        <taxon>Pseudonocardiaceae</taxon>
        <taxon>Thermocrispum</taxon>
    </lineage>
</organism>
<accession>A0A2W4JPJ5</accession>
<dbReference type="Gene3D" id="3.40.190.10">
    <property type="entry name" value="Periplasmic binding protein-like II"/>
    <property type="match status" value="1"/>
</dbReference>
<dbReference type="EMBL" id="QGUI02000092">
    <property type="protein sequence ID" value="MFO7192361.1"/>
    <property type="molecule type" value="Genomic_DNA"/>
</dbReference>
<dbReference type="AlphaFoldDB" id="A0A2W4JPJ5"/>
<proteinExistence type="predicted"/>
<dbReference type="EMBL" id="QGUI01000046">
    <property type="protein sequence ID" value="PZN00975.1"/>
    <property type="molecule type" value="Genomic_DNA"/>
</dbReference>
<dbReference type="PANTHER" id="PTHR43649">
    <property type="entry name" value="ARABINOSE-BINDING PROTEIN-RELATED"/>
    <property type="match status" value="1"/>
</dbReference>
<comment type="caution">
    <text evidence="2">The sequence shown here is derived from an EMBL/GenBank/DDBJ whole genome shotgun (WGS) entry which is preliminary data.</text>
</comment>
<dbReference type="InterPro" id="IPR006059">
    <property type="entry name" value="SBP"/>
</dbReference>
<dbReference type="InterPro" id="IPR050490">
    <property type="entry name" value="Bact_solute-bd_prot1"/>
</dbReference>
<evidence type="ECO:0000313" key="2">
    <source>
        <dbReference type="EMBL" id="PZN00975.1"/>
    </source>
</evidence>
<dbReference type="Pfam" id="PF13416">
    <property type="entry name" value="SBP_bac_8"/>
    <property type="match status" value="1"/>
</dbReference>
<dbReference type="PROSITE" id="PS51257">
    <property type="entry name" value="PROKAR_LIPOPROTEIN"/>
    <property type="match status" value="1"/>
</dbReference>
<reference evidence="1" key="4">
    <citation type="submission" date="2023-08" db="EMBL/GenBank/DDBJ databases">
        <authorList>
            <person name="Guima S.E.S."/>
            <person name="Martins L.F."/>
            <person name="Silva A.M."/>
            <person name="Setubal J.C."/>
        </authorList>
    </citation>
    <scope>NUCLEOTIDE SEQUENCE</scope>
    <source>
        <strain evidence="1">ZC4RG45</strain>
    </source>
</reference>
<gene>
    <name evidence="1" type="ORF">DIU77_008980</name>
    <name evidence="2" type="ORF">DIU77_02145</name>
</gene>
<reference evidence="2" key="1">
    <citation type="submission" date="2018-05" db="EMBL/GenBank/DDBJ databases">
        <authorList>
            <person name="Lanie J.A."/>
            <person name="Ng W.-L."/>
            <person name="Kazmierczak K.M."/>
            <person name="Andrzejewski T.M."/>
            <person name="Davidsen T.M."/>
            <person name="Wayne K.J."/>
            <person name="Tettelin H."/>
            <person name="Glass J.I."/>
            <person name="Rusch D."/>
            <person name="Podicherti R."/>
            <person name="Tsui H.-C.T."/>
            <person name="Winkler M.E."/>
        </authorList>
    </citation>
    <scope>NUCLEOTIDE SEQUENCE</scope>
    <source>
        <strain evidence="2">ZC4RG45</strain>
    </source>
</reference>
<evidence type="ECO:0000313" key="3">
    <source>
        <dbReference type="Proteomes" id="UP000249324"/>
    </source>
</evidence>